<gene>
    <name evidence="9" type="ORF">ZOSMA_45G00280</name>
</gene>
<dbReference type="SUPFAM" id="SSF118290">
    <property type="entry name" value="WRKY DNA-binding domain"/>
    <property type="match status" value="2"/>
</dbReference>
<name>A0A0K9P0I1_ZOSMR</name>
<dbReference type="STRING" id="29655.A0A0K9P0I1"/>
<evidence type="ECO:0000256" key="1">
    <source>
        <dbReference type="ARBA" id="ARBA00004123"/>
    </source>
</evidence>
<keyword evidence="10" id="KW-1185">Reference proteome</keyword>
<feature type="domain" description="WRKY" evidence="8">
    <location>
        <begin position="293"/>
        <end position="358"/>
    </location>
</feature>
<evidence type="ECO:0000256" key="2">
    <source>
        <dbReference type="ARBA" id="ARBA00022737"/>
    </source>
</evidence>
<dbReference type="FunFam" id="2.20.25.80:FF:000006">
    <property type="entry name" value="WRKY transcription factor"/>
    <property type="match status" value="2"/>
</dbReference>
<protein>
    <submittedName>
        <fullName evidence="9">Putative WRKY transcription factor 4</fullName>
    </submittedName>
</protein>
<dbReference type="SMART" id="SM00774">
    <property type="entry name" value="WRKY"/>
    <property type="match status" value="2"/>
</dbReference>
<dbReference type="GO" id="GO:0005634">
    <property type="term" value="C:nucleus"/>
    <property type="evidence" value="ECO:0000318"/>
    <property type="project" value="GO_Central"/>
</dbReference>
<dbReference type="GO" id="GO:0003700">
    <property type="term" value="F:DNA-binding transcription factor activity"/>
    <property type="evidence" value="ECO:0000318"/>
    <property type="project" value="GO_Central"/>
</dbReference>
<dbReference type="PANTHER" id="PTHR31221">
    <property type="entry name" value="WRKY TRANSCRIPTION FACTOR PROTEIN 1-RELATED"/>
    <property type="match status" value="1"/>
</dbReference>
<evidence type="ECO:0000256" key="5">
    <source>
        <dbReference type="ARBA" id="ARBA00023163"/>
    </source>
</evidence>
<feature type="compositionally biased region" description="Low complexity" evidence="7">
    <location>
        <begin position="411"/>
        <end position="429"/>
    </location>
</feature>
<sequence>MTESSEASSESRGGGSGDLEEVSLIMNSSIVAVPVIEVPFFVVTPGTMETTSQSDVGFKEQIDMKHQSQVEMKAENTHSLSDPITQKASSLFQYLNSNEDIISPKALQLSTSNKKPQSTHLIVKTTSSDGYNWRKYGQKQVKSSEHSRSYFRCTQANCCAKKKVEHYRDGHVIEIIYRGQHNHELPQKTNFLKEQVSHCSMPESGKKNSLISRLEYNGLNICTTKAENESCNKASEQMHRSNVCERDHHGIKTEGDFTNEPEPKRRFCENSANYSAPLMKTVKEPKVVIQASFDSGIVNDGYRWRKYGQKIVKGNPNPRSYYKCTNTGCPVRKHVEKALEDVKSVIITYEGKHNHDVPPCKNGNETSTPKLLVPPYEKSLLEASRHETQSKNPQDQGGGKMVLESAKTLLSIGSKSSSGDNGKNKTSNSDVIQSPLLDRSCLTVSVQNS</sequence>
<dbReference type="EMBL" id="LFYR01001351">
    <property type="protein sequence ID" value="KMZ62489.1"/>
    <property type="molecule type" value="Genomic_DNA"/>
</dbReference>
<keyword evidence="6" id="KW-0539">Nucleus</keyword>
<organism evidence="9 10">
    <name type="scientific">Zostera marina</name>
    <name type="common">Eelgrass</name>
    <dbReference type="NCBI Taxonomy" id="29655"/>
    <lineage>
        <taxon>Eukaryota</taxon>
        <taxon>Viridiplantae</taxon>
        <taxon>Streptophyta</taxon>
        <taxon>Embryophyta</taxon>
        <taxon>Tracheophyta</taxon>
        <taxon>Spermatophyta</taxon>
        <taxon>Magnoliopsida</taxon>
        <taxon>Liliopsida</taxon>
        <taxon>Zosteraceae</taxon>
        <taxon>Zostera</taxon>
    </lineage>
</organism>
<dbReference type="OrthoDB" id="764896at2759"/>
<dbReference type="Gene3D" id="2.20.25.80">
    <property type="entry name" value="WRKY domain"/>
    <property type="match status" value="2"/>
</dbReference>
<dbReference type="Proteomes" id="UP000036987">
    <property type="component" value="Unassembled WGS sequence"/>
</dbReference>
<feature type="region of interest" description="Disordered" evidence="7">
    <location>
        <begin position="383"/>
        <end position="434"/>
    </location>
</feature>
<comment type="caution">
    <text evidence="9">The sequence shown here is derived from an EMBL/GenBank/DDBJ whole genome shotgun (WGS) entry which is preliminary data.</text>
</comment>
<dbReference type="InterPro" id="IPR003657">
    <property type="entry name" value="WRKY_dom"/>
</dbReference>
<reference evidence="10" key="1">
    <citation type="journal article" date="2016" name="Nature">
        <title>The genome of the seagrass Zostera marina reveals angiosperm adaptation to the sea.</title>
        <authorList>
            <person name="Olsen J.L."/>
            <person name="Rouze P."/>
            <person name="Verhelst B."/>
            <person name="Lin Y.-C."/>
            <person name="Bayer T."/>
            <person name="Collen J."/>
            <person name="Dattolo E."/>
            <person name="De Paoli E."/>
            <person name="Dittami S."/>
            <person name="Maumus F."/>
            <person name="Michel G."/>
            <person name="Kersting A."/>
            <person name="Lauritano C."/>
            <person name="Lohaus R."/>
            <person name="Toepel M."/>
            <person name="Tonon T."/>
            <person name="Vanneste K."/>
            <person name="Amirebrahimi M."/>
            <person name="Brakel J."/>
            <person name="Bostroem C."/>
            <person name="Chovatia M."/>
            <person name="Grimwood J."/>
            <person name="Jenkins J.W."/>
            <person name="Jueterbock A."/>
            <person name="Mraz A."/>
            <person name="Stam W.T."/>
            <person name="Tice H."/>
            <person name="Bornberg-Bauer E."/>
            <person name="Green P.J."/>
            <person name="Pearson G.A."/>
            <person name="Procaccini G."/>
            <person name="Duarte C.M."/>
            <person name="Schmutz J."/>
            <person name="Reusch T.B.H."/>
            <person name="Van de Peer Y."/>
        </authorList>
    </citation>
    <scope>NUCLEOTIDE SEQUENCE [LARGE SCALE GENOMIC DNA]</scope>
    <source>
        <strain evidence="10">cv. Finnish</strain>
    </source>
</reference>
<evidence type="ECO:0000313" key="9">
    <source>
        <dbReference type="EMBL" id="KMZ62489.1"/>
    </source>
</evidence>
<keyword evidence="4" id="KW-0238">DNA-binding</keyword>
<dbReference type="GO" id="GO:0000976">
    <property type="term" value="F:transcription cis-regulatory region binding"/>
    <property type="evidence" value="ECO:0000318"/>
    <property type="project" value="GO_Central"/>
</dbReference>
<keyword evidence="2" id="KW-0677">Repeat</keyword>
<keyword evidence="3" id="KW-0805">Transcription regulation</keyword>
<accession>A0A0K9P0I1</accession>
<evidence type="ECO:0000256" key="6">
    <source>
        <dbReference type="ARBA" id="ARBA00023242"/>
    </source>
</evidence>
<evidence type="ECO:0000256" key="3">
    <source>
        <dbReference type="ARBA" id="ARBA00023015"/>
    </source>
</evidence>
<feature type="domain" description="WRKY" evidence="8">
    <location>
        <begin position="128"/>
        <end position="186"/>
    </location>
</feature>
<dbReference type="InterPro" id="IPR036576">
    <property type="entry name" value="WRKY_dom_sf"/>
</dbReference>
<evidence type="ECO:0000313" key="10">
    <source>
        <dbReference type="Proteomes" id="UP000036987"/>
    </source>
</evidence>
<keyword evidence="5" id="KW-0804">Transcription</keyword>
<evidence type="ECO:0000256" key="7">
    <source>
        <dbReference type="SAM" id="MobiDB-lite"/>
    </source>
</evidence>
<dbReference type="GO" id="GO:0006355">
    <property type="term" value="P:regulation of DNA-templated transcription"/>
    <property type="evidence" value="ECO:0000318"/>
    <property type="project" value="GO_Central"/>
</dbReference>
<comment type="subcellular location">
    <subcellularLocation>
        <location evidence="1">Nucleus</location>
    </subcellularLocation>
</comment>
<dbReference type="InterPro" id="IPR044810">
    <property type="entry name" value="WRKY_plant"/>
</dbReference>
<evidence type="ECO:0000259" key="8">
    <source>
        <dbReference type="PROSITE" id="PS50811"/>
    </source>
</evidence>
<proteinExistence type="predicted"/>
<dbReference type="Pfam" id="PF03106">
    <property type="entry name" value="WRKY"/>
    <property type="match status" value="2"/>
</dbReference>
<dbReference type="PROSITE" id="PS50811">
    <property type="entry name" value="WRKY"/>
    <property type="match status" value="2"/>
</dbReference>
<dbReference type="OMA" id="LMSEPET"/>
<dbReference type="AlphaFoldDB" id="A0A0K9P0I1"/>
<evidence type="ECO:0000256" key="4">
    <source>
        <dbReference type="ARBA" id="ARBA00023125"/>
    </source>
</evidence>
<dbReference type="PANTHER" id="PTHR31221:SF1">
    <property type="entry name" value="WRKY TRANSCRIPTION FACTOR 33-RELATED"/>
    <property type="match status" value="1"/>
</dbReference>